<reference evidence="2" key="1">
    <citation type="submission" date="2018-05" db="EMBL/GenBank/DDBJ databases">
        <authorList>
            <person name="Lanie J.A."/>
            <person name="Ng W.-L."/>
            <person name="Kazmierczak K.M."/>
            <person name="Andrzejewski T.M."/>
            <person name="Davidsen T.M."/>
            <person name="Wayne K.J."/>
            <person name="Tettelin H."/>
            <person name="Glass J.I."/>
            <person name="Rusch D."/>
            <person name="Podicherti R."/>
            <person name="Tsui H.-C.T."/>
            <person name="Winkler M.E."/>
        </authorList>
    </citation>
    <scope>NUCLEOTIDE SEQUENCE</scope>
</reference>
<sequence>EKTVTEETSPSQENLPHHQQVEEYGGGHIQVRHGRINGWLMVVYAILFVWAIYYGYVYWGGLGPGLDYEEKSTPTGYYENIYK</sequence>
<dbReference type="EMBL" id="UINC01038298">
    <property type="protein sequence ID" value="SVB35112.1"/>
    <property type="molecule type" value="Genomic_DNA"/>
</dbReference>
<keyword evidence="1" id="KW-0472">Membrane</keyword>
<evidence type="ECO:0000313" key="2">
    <source>
        <dbReference type="EMBL" id="SVB35112.1"/>
    </source>
</evidence>
<proteinExistence type="predicted"/>
<feature type="transmembrane region" description="Helical" evidence="1">
    <location>
        <begin position="38"/>
        <end position="59"/>
    </location>
</feature>
<evidence type="ECO:0000256" key="1">
    <source>
        <dbReference type="SAM" id="Phobius"/>
    </source>
</evidence>
<feature type="non-terminal residue" evidence="2">
    <location>
        <position position="1"/>
    </location>
</feature>
<gene>
    <name evidence="2" type="ORF">METZ01_LOCUS187966</name>
</gene>
<keyword evidence="1" id="KW-0812">Transmembrane</keyword>
<accession>A0A382DAQ0</accession>
<protein>
    <submittedName>
        <fullName evidence="2">Uncharacterized protein</fullName>
    </submittedName>
</protein>
<organism evidence="2">
    <name type="scientific">marine metagenome</name>
    <dbReference type="NCBI Taxonomy" id="408172"/>
    <lineage>
        <taxon>unclassified sequences</taxon>
        <taxon>metagenomes</taxon>
        <taxon>ecological metagenomes</taxon>
    </lineage>
</organism>
<dbReference type="AlphaFoldDB" id="A0A382DAQ0"/>
<name>A0A382DAQ0_9ZZZZ</name>
<keyword evidence="1" id="KW-1133">Transmembrane helix</keyword>